<dbReference type="SMART" id="SM00345">
    <property type="entry name" value="HTH_GNTR"/>
    <property type="match status" value="2"/>
</dbReference>
<proteinExistence type="predicted"/>
<dbReference type="SUPFAM" id="SSF46785">
    <property type="entry name" value="Winged helix' DNA-binding domain"/>
    <property type="match status" value="2"/>
</dbReference>
<keyword evidence="1" id="KW-0805">Transcription regulation</keyword>
<evidence type="ECO:0000313" key="4">
    <source>
        <dbReference type="EMBL" id="VYT57527.1"/>
    </source>
</evidence>
<dbReference type="Gene3D" id="1.10.10.10">
    <property type="entry name" value="Winged helix-like DNA-binding domain superfamily/Winged helix DNA-binding domain"/>
    <property type="match status" value="2"/>
</dbReference>
<gene>
    <name evidence="4" type="ORF">CBLFYP116_00589</name>
</gene>
<sequence>MEYEHQLSNLIYDYLLNRFRFGYYQYGDSLPTVDVFCRLFNVSAHPIWTALRRLRADGYIDMKNGRISKVIYKQTEQERRDVVIDYFSQRWTSYLDIYRTSKWFYVPFMIEGFRRMDEKDISYITQLVERADADDVILLYSFTMQKVRNSLLMNLYWETSLFLGYPFAKSGFRPYGYDPELGRQQLRHLVQLVKEGSWDNVRSILLHHQKSVMDRLIVNMEPLIRRIPDQEQISFVWRIYNGHPQVCYDLSYRLLHEMYMGEYRNKEFLPSYEKMAERFGVSVSTARRTISMLNRIGAAESINGKGTRILSTGECSSPDFTSPVIRRNLSYLVQSLELLIHTCEEVSYHFFEHLLPEEREELISRFEENRCFGRGRLSIDTYLYYISRYSRIQVVRQIYGTVYGLFLWGYPLRISRGAESAMIQRGVDFTASMIQFMKENKTEQCVAAVKTYIQEEQPYGIHYLEQHGIAEEELRNSAPIRLLIAGE</sequence>
<reference evidence="4" key="1">
    <citation type="submission" date="2019-11" db="EMBL/GenBank/DDBJ databases">
        <authorList>
            <person name="Feng L."/>
        </authorList>
    </citation>
    <scope>NUCLEOTIDE SEQUENCE</scope>
    <source>
        <strain evidence="4">CbolteaeLFYP116</strain>
    </source>
</reference>
<dbReference type="PROSITE" id="PS50949">
    <property type="entry name" value="HTH_GNTR"/>
    <property type="match status" value="2"/>
</dbReference>
<evidence type="ECO:0000256" key="2">
    <source>
        <dbReference type="ARBA" id="ARBA00023125"/>
    </source>
</evidence>
<dbReference type="GeneID" id="23111345"/>
<dbReference type="GO" id="GO:0045892">
    <property type="term" value="P:negative regulation of DNA-templated transcription"/>
    <property type="evidence" value="ECO:0007669"/>
    <property type="project" value="TreeGrafter"/>
</dbReference>
<keyword evidence="2" id="KW-0238">DNA-binding</keyword>
<dbReference type="PANTHER" id="PTHR44846">
    <property type="entry name" value="MANNOSYL-D-GLYCERATE TRANSPORT/METABOLISM SYSTEM REPRESSOR MNGR-RELATED"/>
    <property type="match status" value="1"/>
</dbReference>
<dbReference type="InterPro" id="IPR000524">
    <property type="entry name" value="Tscrpt_reg_HTH_GntR"/>
</dbReference>
<dbReference type="RefSeq" id="WP_002573907.1">
    <property type="nucleotide sequence ID" value="NZ_BAABXO010000001.1"/>
</dbReference>
<dbReference type="GO" id="GO:0003677">
    <property type="term" value="F:DNA binding"/>
    <property type="evidence" value="ECO:0007669"/>
    <property type="project" value="UniProtKB-KW"/>
</dbReference>
<dbReference type="GO" id="GO:0003700">
    <property type="term" value="F:DNA-binding transcription factor activity"/>
    <property type="evidence" value="ECO:0007669"/>
    <property type="project" value="InterPro"/>
</dbReference>
<evidence type="ECO:0000256" key="3">
    <source>
        <dbReference type="ARBA" id="ARBA00023163"/>
    </source>
</evidence>
<dbReference type="EMBL" id="CACRTF010000032">
    <property type="protein sequence ID" value="VYT57527.1"/>
    <property type="molecule type" value="Genomic_DNA"/>
</dbReference>
<dbReference type="InterPro" id="IPR036388">
    <property type="entry name" value="WH-like_DNA-bd_sf"/>
</dbReference>
<evidence type="ECO:0000256" key="1">
    <source>
        <dbReference type="ARBA" id="ARBA00023015"/>
    </source>
</evidence>
<dbReference type="PANTHER" id="PTHR44846:SF1">
    <property type="entry name" value="MANNOSYL-D-GLYCERATE TRANSPORT_METABOLISM SYSTEM REPRESSOR MNGR-RELATED"/>
    <property type="match status" value="1"/>
</dbReference>
<dbReference type="InterPro" id="IPR036390">
    <property type="entry name" value="WH_DNA-bd_sf"/>
</dbReference>
<accession>A0A6N2XUI8</accession>
<protein>
    <submittedName>
        <fullName evidence="4">Fatty acid metabolism regulator</fullName>
    </submittedName>
</protein>
<organism evidence="4">
    <name type="scientific">Enterocloster bolteae</name>
    <dbReference type="NCBI Taxonomy" id="208479"/>
    <lineage>
        <taxon>Bacteria</taxon>
        <taxon>Bacillati</taxon>
        <taxon>Bacillota</taxon>
        <taxon>Clostridia</taxon>
        <taxon>Lachnospirales</taxon>
        <taxon>Lachnospiraceae</taxon>
        <taxon>Enterocloster</taxon>
    </lineage>
</organism>
<dbReference type="AlphaFoldDB" id="A0A6N2XUI8"/>
<keyword evidence="3" id="KW-0804">Transcription</keyword>
<name>A0A6N2XUI8_9FIRM</name>
<dbReference type="Pfam" id="PF00392">
    <property type="entry name" value="GntR"/>
    <property type="match status" value="2"/>
</dbReference>
<dbReference type="InterPro" id="IPR050679">
    <property type="entry name" value="Bact_HTH_transcr_reg"/>
</dbReference>